<dbReference type="Proteomes" id="UP001607303">
    <property type="component" value="Unassembled WGS sequence"/>
</dbReference>
<gene>
    <name evidence="3" type="ORF">V1477_005700</name>
</gene>
<protein>
    <submittedName>
        <fullName evidence="3">Female-specific protein transformer-like</fullName>
    </submittedName>
</protein>
<dbReference type="EMBL" id="JAYRBN010000038">
    <property type="protein sequence ID" value="KAL2746043.1"/>
    <property type="molecule type" value="Genomic_DNA"/>
</dbReference>
<dbReference type="InterPro" id="IPR022063">
    <property type="entry name" value="Sex_determin_N"/>
</dbReference>
<feature type="region of interest" description="Disordered" evidence="1">
    <location>
        <begin position="15"/>
        <end position="95"/>
    </location>
</feature>
<keyword evidence="4" id="KW-1185">Reference proteome</keyword>
<accession>A0ABD2CPH3</accession>
<evidence type="ECO:0000259" key="2">
    <source>
        <dbReference type="Pfam" id="PF12278"/>
    </source>
</evidence>
<feature type="domain" description="Complementary sex determination N-terminal" evidence="2">
    <location>
        <begin position="134"/>
        <end position="162"/>
    </location>
</feature>
<reference evidence="3 4" key="1">
    <citation type="journal article" date="2024" name="Ann. Entomol. Soc. Am.">
        <title>Genomic analyses of the southern and eastern yellowjacket wasps (Hymenoptera: Vespidae) reveal evolutionary signatures of social life.</title>
        <authorList>
            <person name="Catto M.A."/>
            <person name="Caine P.B."/>
            <person name="Orr S.E."/>
            <person name="Hunt B.G."/>
            <person name="Goodisman M.A.D."/>
        </authorList>
    </citation>
    <scope>NUCLEOTIDE SEQUENCE [LARGE SCALE GENOMIC DNA]</scope>
    <source>
        <strain evidence="3">232</strain>
        <tissue evidence="3">Head and thorax</tissue>
    </source>
</reference>
<comment type="caution">
    <text evidence="3">The sequence shown here is derived from an EMBL/GenBank/DDBJ whole genome shotgun (WGS) entry which is preliminary data.</text>
</comment>
<sequence>MDFILRTVSIDEMKRSSSFGSNDERQKELRKDDHNNQLYSRLKIQMKQKREREHGRLRQKMISEYELNRAREKDASHSRGRLVEENNRKSRTRDRSLENVCIKNAKATNSKSPAIPEKYLMWYNISIQRSRRNSNKNIPVKGQINELQQDIINPEDVIIIRRSGT</sequence>
<dbReference type="Pfam" id="PF12278">
    <property type="entry name" value="SDP_N"/>
    <property type="match status" value="2"/>
</dbReference>
<feature type="domain" description="Complementary sex determination N-terminal" evidence="2">
    <location>
        <begin position="41"/>
        <end position="118"/>
    </location>
</feature>
<feature type="compositionally biased region" description="Basic and acidic residues" evidence="1">
    <location>
        <begin position="48"/>
        <end position="95"/>
    </location>
</feature>
<dbReference type="AlphaFoldDB" id="A0ABD2CPH3"/>
<name>A0ABD2CPH3_VESMC</name>
<evidence type="ECO:0000313" key="3">
    <source>
        <dbReference type="EMBL" id="KAL2746043.1"/>
    </source>
</evidence>
<evidence type="ECO:0000313" key="4">
    <source>
        <dbReference type="Proteomes" id="UP001607303"/>
    </source>
</evidence>
<feature type="compositionally biased region" description="Basic and acidic residues" evidence="1">
    <location>
        <begin position="22"/>
        <end position="35"/>
    </location>
</feature>
<organism evidence="3 4">
    <name type="scientific">Vespula maculifrons</name>
    <name type="common">Eastern yellow jacket</name>
    <name type="synonym">Wasp</name>
    <dbReference type="NCBI Taxonomy" id="7453"/>
    <lineage>
        <taxon>Eukaryota</taxon>
        <taxon>Metazoa</taxon>
        <taxon>Ecdysozoa</taxon>
        <taxon>Arthropoda</taxon>
        <taxon>Hexapoda</taxon>
        <taxon>Insecta</taxon>
        <taxon>Pterygota</taxon>
        <taxon>Neoptera</taxon>
        <taxon>Endopterygota</taxon>
        <taxon>Hymenoptera</taxon>
        <taxon>Apocrita</taxon>
        <taxon>Aculeata</taxon>
        <taxon>Vespoidea</taxon>
        <taxon>Vespidae</taxon>
        <taxon>Vespinae</taxon>
        <taxon>Vespula</taxon>
    </lineage>
</organism>
<proteinExistence type="predicted"/>
<evidence type="ECO:0000256" key="1">
    <source>
        <dbReference type="SAM" id="MobiDB-lite"/>
    </source>
</evidence>